<feature type="compositionally biased region" description="Acidic residues" evidence="1">
    <location>
        <begin position="122"/>
        <end position="153"/>
    </location>
</feature>
<proteinExistence type="predicted"/>
<organism evidence="2 3">
    <name type="scientific">Pycnoporus cinnabarinus</name>
    <name type="common">Cinnabar-red polypore</name>
    <name type="synonym">Trametes cinnabarina</name>
    <dbReference type="NCBI Taxonomy" id="5643"/>
    <lineage>
        <taxon>Eukaryota</taxon>
        <taxon>Fungi</taxon>
        <taxon>Dikarya</taxon>
        <taxon>Basidiomycota</taxon>
        <taxon>Agaricomycotina</taxon>
        <taxon>Agaricomycetes</taxon>
        <taxon>Polyporales</taxon>
        <taxon>Polyporaceae</taxon>
        <taxon>Trametes</taxon>
    </lineage>
</organism>
<accession>A0A060SNB0</accession>
<reference evidence="2" key="1">
    <citation type="submission" date="2014-01" db="EMBL/GenBank/DDBJ databases">
        <title>The genome of the white-rot fungus Pycnoporus cinnabarinus: a basidiomycete model with a versatile arsenal for lignocellulosic biomass breakdown.</title>
        <authorList>
            <person name="Levasseur A."/>
            <person name="Lomascolo A."/>
            <person name="Ruiz-Duenas F.J."/>
            <person name="Uzan E."/>
            <person name="Piumi F."/>
            <person name="Kues U."/>
            <person name="Ram A.F.J."/>
            <person name="Murat C."/>
            <person name="Haon M."/>
            <person name="Benoit I."/>
            <person name="Arfi Y."/>
            <person name="Chevret D."/>
            <person name="Drula E."/>
            <person name="Kwon M.J."/>
            <person name="Gouret P."/>
            <person name="Lesage-Meessen L."/>
            <person name="Lombard V."/>
            <person name="Mariette J."/>
            <person name="Noirot C."/>
            <person name="Park J."/>
            <person name="Patyshakuliyeva A."/>
            <person name="Wieneger R.A.B."/>
            <person name="Wosten H.A.B."/>
            <person name="Martin F."/>
            <person name="Coutinho P.M."/>
            <person name="de Vries R."/>
            <person name="Martinez A.T."/>
            <person name="Klopp C."/>
            <person name="Pontarotti P."/>
            <person name="Henrissat B."/>
            <person name="Record E."/>
        </authorList>
    </citation>
    <scope>NUCLEOTIDE SEQUENCE [LARGE SCALE GENOMIC DNA]</scope>
    <source>
        <strain evidence="2">BRFM137</strain>
    </source>
</reference>
<evidence type="ECO:0000313" key="2">
    <source>
        <dbReference type="EMBL" id="CDO73908.1"/>
    </source>
</evidence>
<feature type="region of interest" description="Disordered" evidence="1">
    <location>
        <begin position="122"/>
        <end position="154"/>
    </location>
</feature>
<sequence length="422" mass="45034">MPSVVYVVFSTTVVNSVVDPKSVVVDGLAEGPSTGREDEISTGEDRCSEELDEGAGELEEREVVLERGADDEEEEMELGMDVELEREVTDIVETALVRDEGMVGDVLKENALLMTVVEDMLEGPEADDEETEEDAKEDEDEEAAEDDEETEEELVMHANEKVVVEDRDVVSDADDETRAQRGDGRATRRRTATDHIRKAPASNGGAELKSKKQYGSYLNQLLEGSDDRDVTAEEDAEVVLELLFELALVLDVVVLAEPVDVDVDVPEAPVVGPVLGDCEVAEVALWEPGGKGESVGVGVIGRGSVNEREKEGAENVVGNDNEVGNENEVSNEVDVVGRENGTLTVAEDPVAMPCDGRVVVIVALAEVEDAEELSEMGPELDTTVLADVIVAVPVPPVALAVALPAPSLLGSTACRLHHGADA</sequence>
<dbReference type="HOGENOM" id="CLU_650769_0_0_1"/>
<feature type="region of interest" description="Disordered" evidence="1">
    <location>
        <begin position="28"/>
        <end position="57"/>
    </location>
</feature>
<dbReference type="Proteomes" id="UP000029665">
    <property type="component" value="Unassembled WGS sequence"/>
</dbReference>
<keyword evidence="3" id="KW-1185">Reference proteome</keyword>
<evidence type="ECO:0000313" key="3">
    <source>
        <dbReference type="Proteomes" id="UP000029665"/>
    </source>
</evidence>
<gene>
    <name evidence="2" type="ORF">BN946_scf185016.g65</name>
</gene>
<feature type="compositionally biased region" description="Basic and acidic residues" evidence="1">
    <location>
        <begin position="166"/>
        <end position="197"/>
    </location>
</feature>
<comment type="caution">
    <text evidence="2">The sequence shown here is derived from an EMBL/GenBank/DDBJ whole genome shotgun (WGS) entry which is preliminary data.</text>
</comment>
<feature type="compositionally biased region" description="Basic and acidic residues" evidence="1">
    <location>
        <begin position="35"/>
        <end position="49"/>
    </location>
</feature>
<evidence type="ECO:0000256" key="1">
    <source>
        <dbReference type="SAM" id="MobiDB-lite"/>
    </source>
</evidence>
<name>A0A060SNB0_PYCCI</name>
<feature type="region of interest" description="Disordered" evidence="1">
    <location>
        <begin position="166"/>
        <end position="210"/>
    </location>
</feature>
<dbReference type="EMBL" id="CCBP010000124">
    <property type="protein sequence ID" value="CDO73908.1"/>
    <property type="molecule type" value="Genomic_DNA"/>
</dbReference>
<protein>
    <submittedName>
        <fullName evidence="2">Uncharacterized protein</fullName>
    </submittedName>
</protein>
<dbReference type="AlphaFoldDB" id="A0A060SNB0"/>